<evidence type="ECO:0000256" key="5">
    <source>
        <dbReference type="ARBA" id="ARBA00023136"/>
    </source>
</evidence>
<feature type="transmembrane region" description="Helical" evidence="7">
    <location>
        <begin position="241"/>
        <end position="260"/>
    </location>
</feature>
<feature type="transmembrane region" description="Helical" evidence="7">
    <location>
        <begin position="76"/>
        <end position="98"/>
    </location>
</feature>
<comment type="subcellular location">
    <subcellularLocation>
        <location evidence="1">Membrane</location>
        <topology evidence="1">Multi-pass membrane protein</topology>
    </subcellularLocation>
</comment>
<dbReference type="GO" id="GO:0022821">
    <property type="term" value="F:solute:potassium antiporter activity"/>
    <property type="evidence" value="ECO:0007669"/>
    <property type="project" value="TreeGrafter"/>
</dbReference>
<dbReference type="InterPro" id="IPR036259">
    <property type="entry name" value="MFS_trans_sf"/>
</dbReference>
<feature type="compositionally biased region" description="Polar residues" evidence="6">
    <location>
        <begin position="618"/>
        <end position="635"/>
    </location>
</feature>
<evidence type="ECO:0000256" key="7">
    <source>
        <dbReference type="SAM" id="Phobius"/>
    </source>
</evidence>
<gene>
    <name evidence="8" type="ORF">DCAF_LOCUS2785</name>
</gene>
<evidence type="ECO:0008006" key="10">
    <source>
        <dbReference type="Google" id="ProtNLM"/>
    </source>
</evidence>
<dbReference type="PANTHER" id="PTHR23504">
    <property type="entry name" value="MAJOR FACILITATOR SUPERFAMILY DOMAIN-CONTAINING PROTEIN 10"/>
    <property type="match status" value="1"/>
</dbReference>
<evidence type="ECO:0000256" key="2">
    <source>
        <dbReference type="ARBA" id="ARBA00022448"/>
    </source>
</evidence>
<evidence type="ECO:0000313" key="9">
    <source>
        <dbReference type="Proteomes" id="UP001314170"/>
    </source>
</evidence>
<feature type="transmembrane region" description="Helical" evidence="7">
    <location>
        <begin position="272"/>
        <end position="293"/>
    </location>
</feature>
<dbReference type="InterPro" id="IPR011701">
    <property type="entry name" value="MFS"/>
</dbReference>
<proteinExistence type="predicted"/>
<protein>
    <recommendedName>
        <fullName evidence="10">Major facilitator superfamily (MFS) profile domain-containing protein</fullName>
    </recommendedName>
</protein>
<dbReference type="AlphaFoldDB" id="A0AAV1QWD3"/>
<evidence type="ECO:0000256" key="4">
    <source>
        <dbReference type="ARBA" id="ARBA00022989"/>
    </source>
</evidence>
<dbReference type="EMBL" id="CAWUPB010000850">
    <property type="protein sequence ID" value="CAK7325113.1"/>
    <property type="molecule type" value="Genomic_DNA"/>
</dbReference>
<feature type="transmembrane region" description="Helical" evidence="7">
    <location>
        <begin position="40"/>
        <end position="64"/>
    </location>
</feature>
<keyword evidence="5 7" id="KW-0472">Membrane</keyword>
<reference evidence="8 9" key="1">
    <citation type="submission" date="2024-01" db="EMBL/GenBank/DDBJ databases">
        <authorList>
            <person name="Waweru B."/>
        </authorList>
    </citation>
    <scope>NUCLEOTIDE SEQUENCE [LARGE SCALE GENOMIC DNA]</scope>
</reference>
<keyword evidence="3 7" id="KW-0812">Transmembrane</keyword>
<evidence type="ECO:0000256" key="6">
    <source>
        <dbReference type="SAM" id="MobiDB-lite"/>
    </source>
</evidence>
<feature type="compositionally biased region" description="Polar residues" evidence="6">
    <location>
        <begin position="430"/>
        <end position="448"/>
    </location>
</feature>
<feature type="region of interest" description="Disordered" evidence="6">
    <location>
        <begin position="606"/>
        <end position="635"/>
    </location>
</feature>
<dbReference type="PANTHER" id="PTHR23504:SF114">
    <property type="entry name" value="PROTEIN ZINC INDUCED FACILITATOR-LIKE 1"/>
    <property type="match status" value="1"/>
</dbReference>
<evidence type="ECO:0000256" key="1">
    <source>
        <dbReference type="ARBA" id="ARBA00004141"/>
    </source>
</evidence>
<dbReference type="GO" id="GO:0090333">
    <property type="term" value="P:regulation of stomatal closure"/>
    <property type="evidence" value="ECO:0007669"/>
    <property type="project" value="TreeGrafter"/>
</dbReference>
<dbReference type="SUPFAM" id="SSF103473">
    <property type="entry name" value="MFS general substrate transporter"/>
    <property type="match status" value="1"/>
</dbReference>
<comment type="caution">
    <text evidence="8">The sequence shown here is derived from an EMBL/GenBank/DDBJ whole genome shotgun (WGS) entry which is preliminary data.</text>
</comment>
<dbReference type="GO" id="GO:0009705">
    <property type="term" value="C:plant-type vacuole membrane"/>
    <property type="evidence" value="ECO:0007669"/>
    <property type="project" value="TreeGrafter"/>
</dbReference>
<evidence type="ECO:0000256" key="3">
    <source>
        <dbReference type="ARBA" id="ARBA00022692"/>
    </source>
</evidence>
<keyword evidence="4 7" id="KW-1133">Transmembrane helix</keyword>
<accession>A0AAV1QWD3</accession>
<dbReference type="Pfam" id="PF07690">
    <property type="entry name" value="MFS_1"/>
    <property type="match status" value="1"/>
</dbReference>
<dbReference type="Proteomes" id="UP001314170">
    <property type="component" value="Unassembled WGS sequence"/>
</dbReference>
<evidence type="ECO:0000313" key="8">
    <source>
        <dbReference type="EMBL" id="CAK7325113.1"/>
    </source>
</evidence>
<keyword evidence="9" id="KW-1185">Reference proteome</keyword>
<feature type="compositionally biased region" description="Basic and acidic residues" evidence="6">
    <location>
        <begin position="607"/>
        <end position="617"/>
    </location>
</feature>
<dbReference type="Gene3D" id="1.20.1250.20">
    <property type="entry name" value="MFS general substrate transporter like domains"/>
    <property type="match status" value="2"/>
</dbReference>
<feature type="region of interest" description="Disordered" evidence="6">
    <location>
        <begin position="428"/>
        <end position="497"/>
    </location>
</feature>
<dbReference type="CDD" id="cd17330">
    <property type="entry name" value="MFS_SLC46_TetA_like"/>
    <property type="match status" value="1"/>
</dbReference>
<keyword evidence="2" id="KW-0813">Transport</keyword>
<organism evidence="8 9">
    <name type="scientific">Dovyalis caffra</name>
    <dbReference type="NCBI Taxonomy" id="77055"/>
    <lineage>
        <taxon>Eukaryota</taxon>
        <taxon>Viridiplantae</taxon>
        <taxon>Streptophyta</taxon>
        <taxon>Embryophyta</taxon>
        <taxon>Tracheophyta</taxon>
        <taxon>Spermatophyta</taxon>
        <taxon>Magnoliopsida</taxon>
        <taxon>eudicotyledons</taxon>
        <taxon>Gunneridae</taxon>
        <taxon>Pentapetalae</taxon>
        <taxon>rosids</taxon>
        <taxon>fabids</taxon>
        <taxon>Malpighiales</taxon>
        <taxon>Salicaceae</taxon>
        <taxon>Flacourtieae</taxon>
        <taxon>Dovyalis</taxon>
    </lineage>
</organism>
<name>A0AAV1QWD3_9ROSI</name>
<sequence length="635" mass="69616">MADEYRETLLKNDNYYENCPGCKVDRLKELKRGFPFRELISIWIVVLCTALPISTLFPFLYFMIRDFGIAEREEDIGYYAGYVGSSFMLGRALTSVFWGMVADRYGRKPVILLGTLAVPGGYGSELTEMIQFQVSTAWGLGLIIGPALGGFLAQETLHVHNEKETEPKDSYDALEAATDDGERKPTSKESLLRNWPLMSSIIVYCIFSLHDMAYTEIFSLWAESSRKLGGLGYTTEDVGEILAITGCSLLVFQFSLYPYAERILGPITVARIAGIIAIPLLASYPFIAMLSGLSLSVTINFASVMKNVLSTSIITGLFILQNNAVDQDQRGAANGIAMTAMSLFKAVGPAGGGALLSWAQSRQNAAFLPAVTQNTCRLPQNEKARLVPSLCPFLPPPPLICLGPSVFLFQAVKLASFLPHSLSQSLSLSAKTQNNHRPPSKPPATTEQPSRRPLMEGDSNALILPAKKSNKRKGMNQDREVVKKNKNPQLSKSQKRKLKKLEVETVREKRRMAVQVSKAGLEVPQGDQPFERSHRTASFEIEAELEKIQSKKDANEKGHLQAMVIGRKVQNHASFSLAYQDPVSGNELGLNGGSVSAFLAEGLPNKDNCKPTQEDPKNSSLVLSDHAATTTASLM</sequence>
<dbReference type="GO" id="GO:0005886">
    <property type="term" value="C:plasma membrane"/>
    <property type="evidence" value="ECO:0007669"/>
    <property type="project" value="TreeGrafter"/>
</dbReference>